<reference evidence="2 3" key="1">
    <citation type="submission" date="2023-02" db="EMBL/GenBank/DDBJ databases">
        <title>Bacterial whole genome sequence for Curvibacter sp. HBC28.</title>
        <authorList>
            <person name="Le V."/>
            <person name="Ko S.-R."/>
            <person name="Ahn C.-Y."/>
            <person name="Oh H.-M."/>
        </authorList>
    </citation>
    <scope>NUCLEOTIDE SEQUENCE [LARGE SCALE GENOMIC DNA]</scope>
    <source>
        <strain evidence="2 3">HBC28</strain>
    </source>
</reference>
<protein>
    <submittedName>
        <fullName evidence="2">Helix-hairpin-helix domain-containing protein</fullName>
    </submittedName>
</protein>
<evidence type="ECO:0000313" key="3">
    <source>
        <dbReference type="Proteomes" id="UP001528672"/>
    </source>
</evidence>
<dbReference type="RefSeq" id="WP_273927068.1">
    <property type="nucleotide sequence ID" value="NZ_JAQSIO010000004.1"/>
</dbReference>
<organism evidence="2 3">
    <name type="scientific">Curvibacter microcysteis</name>
    <dbReference type="NCBI Taxonomy" id="3026419"/>
    <lineage>
        <taxon>Bacteria</taxon>
        <taxon>Pseudomonadati</taxon>
        <taxon>Pseudomonadota</taxon>
        <taxon>Betaproteobacteria</taxon>
        <taxon>Burkholderiales</taxon>
        <taxon>Comamonadaceae</taxon>
        <taxon>Curvibacter</taxon>
    </lineage>
</organism>
<comment type="caution">
    <text evidence="2">The sequence shown here is derived from an EMBL/GenBank/DDBJ whole genome shotgun (WGS) entry which is preliminary data.</text>
</comment>
<sequence>MSISPPFSEPRACSEAPVSPRPGLVTWLLGLGLSASLFLQAQALELNQASEAELDSLLGVGPALSGRILQARRTGPFTDWADLIQRVPGIGTRSARKLSAQGATIQGQGFEGSQPSEKAVQKAE</sequence>
<dbReference type="Gene3D" id="1.10.150.320">
    <property type="entry name" value="Photosystem II 12 kDa extrinsic protein"/>
    <property type="match status" value="1"/>
</dbReference>
<name>A0ABT5MFL2_9BURK</name>
<gene>
    <name evidence="2" type="ORF">PSQ39_12080</name>
</gene>
<evidence type="ECO:0000313" key="2">
    <source>
        <dbReference type="EMBL" id="MDD0815367.1"/>
    </source>
</evidence>
<dbReference type="Proteomes" id="UP001528672">
    <property type="component" value="Unassembled WGS sequence"/>
</dbReference>
<dbReference type="InterPro" id="IPR010994">
    <property type="entry name" value="RuvA_2-like"/>
</dbReference>
<evidence type="ECO:0000256" key="1">
    <source>
        <dbReference type="SAM" id="MobiDB-lite"/>
    </source>
</evidence>
<dbReference type="EMBL" id="JAQSIO010000004">
    <property type="protein sequence ID" value="MDD0815367.1"/>
    <property type="molecule type" value="Genomic_DNA"/>
</dbReference>
<keyword evidence="3" id="KW-1185">Reference proteome</keyword>
<dbReference type="SUPFAM" id="SSF47781">
    <property type="entry name" value="RuvA domain 2-like"/>
    <property type="match status" value="1"/>
</dbReference>
<accession>A0ABT5MFL2</accession>
<proteinExistence type="predicted"/>
<feature type="compositionally biased region" description="Polar residues" evidence="1">
    <location>
        <begin position="101"/>
        <end position="116"/>
    </location>
</feature>
<dbReference type="Pfam" id="PF12836">
    <property type="entry name" value="HHH_3"/>
    <property type="match status" value="1"/>
</dbReference>
<feature type="region of interest" description="Disordered" evidence="1">
    <location>
        <begin position="101"/>
        <end position="124"/>
    </location>
</feature>